<protein>
    <submittedName>
        <fullName evidence="2">DUF4177 domain-containing protein</fullName>
    </submittedName>
</protein>
<feature type="compositionally biased region" description="Basic and acidic residues" evidence="1">
    <location>
        <begin position="13"/>
        <end position="23"/>
    </location>
</feature>
<evidence type="ECO:0000256" key="1">
    <source>
        <dbReference type="SAM" id="MobiDB-lite"/>
    </source>
</evidence>
<evidence type="ECO:0000313" key="3">
    <source>
        <dbReference type="Proteomes" id="UP001597302"/>
    </source>
</evidence>
<accession>A0ABW4DW22</accession>
<organism evidence="2 3">
    <name type="scientific">Paracoccus nototheniae</name>
    <dbReference type="NCBI Taxonomy" id="2489002"/>
    <lineage>
        <taxon>Bacteria</taxon>
        <taxon>Pseudomonadati</taxon>
        <taxon>Pseudomonadota</taxon>
        <taxon>Alphaproteobacteria</taxon>
        <taxon>Rhodobacterales</taxon>
        <taxon>Paracoccaceae</taxon>
        <taxon>Paracoccus</taxon>
    </lineage>
</organism>
<proteinExistence type="predicted"/>
<evidence type="ECO:0000313" key="2">
    <source>
        <dbReference type="EMBL" id="MFD1481959.1"/>
    </source>
</evidence>
<name>A0ABW4DW22_9RHOB</name>
<feature type="region of interest" description="Disordered" evidence="1">
    <location>
        <begin position="83"/>
        <end position="105"/>
    </location>
</feature>
<feature type="region of interest" description="Disordered" evidence="1">
    <location>
        <begin position="1"/>
        <end position="23"/>
    </location>
</feature>
<dbReference type="RefSeq" id="WP_131573200.1">
    <property type="nucleotide sequence ID" value="NZ_CBCSAJ010000003.1"/>
</dbReference>
<sequence>MRFEYTVIPAPNRGEKSRDAKTPTDRFALTLTAELNRMATEGWEYLRADVLPSEERSGLTGRTTLYHNMLVFRRPLVIDPEVKRLPQPEAASDQPLSAPTAADRP</sequence>
<dbReference type="Proteomes" id="UP001597302">
    <property type="component" value="Unassembled WGS sequence"/>
</dbReference>
<keyword evidence="3" id="KW-1185">Reference proteome</keyword>
<gene>
    <name evidence="2" type="ORF">ACFQ5P_11695</name>
</gene>
<reference evidence="3" key="1">
    <citation type="journal article" date="2019" name="Int. J. Syst. Evol. Microbiol.">
        <title>The Global Catalogue of Microorganisms (GCM) 10K type strain sequencing project: providing services to taxonomists for standard genome sequencing and annotation.</title>
        <authorList>
            <consortium name="The Broad Institute Genomics Platform"/>
            <consortium name="The Broad Institute Genome Sequencing Center for Infectious Disease"/>
            <person name="Wu L."/>
            <person name="Ma J."/>
        </authorList>
    </citation>
    <scope>NUCLEOTIDE SEQUENCE [LARGE SCALE GENOMIC DNA]</scope>
    <source>
        <strain evidence="3">CCM 8875</strain>
    </source>
</reference>
<dbReference type="EMBL" id="JBHTOQ010000022">
    <property type="protein sequence ID" value="MFD1481959.1"/>
    <property type="molecule type" value="Genomic_DNA"/>
</dbReference>
<comment type="caution">
    <text evidence="2">The sequence shown here is derived from an EMBL/GenBank/DDBJ whole genome shotgun (WGS) entry which is preliminary data.</text>
</comment>